<sequence>MERKRVSKKREALTAAALKLFTEKGLRSVTVESIIEEAGVSKATYYNHFQDKEAIVEQVLQEVFAVSLNRIEQVVQEAKKTKLTKPAFLRVFDLSVYDDLFQSEFLTELHTLYPQLTTRYNHWVHEERMPLFRELMRLAKVDGILRMDIDPDVLIHYTFSVRSAMKQTIQQNQLGLESRELKDFAEQFFDLYLNGVLAERE</sequence>
<name>A0A969PQA3_9BACI</name>
<dbReference type="PRINTS" id="PR00455">
    <property type="entry name" value="HTHTETR"/>
</dbReference>
<keyword evidence="6" id="KW-1185">Reference proteome</keyword>
<dbReference type="InterPro" id="IPR001647">
    <property type="entry name" value="HTH_TetR"/>
</dbReference>
<dbReference type="InterPro" id="IPR009057">
    <property type="entry name" value="Homeodomain-like_sf"/>
</dbReference>
<dbReference type="Pfam" id="PF00440">
    <property type="entry name" value="TetR_N"/>
    <property type="match status" value="1"/>
</dbReference>
<evidence type="ECO:0000256" key="1">
    <source>
        <dbReference type="ARBA" id="ARBA00022491"/>
    </source>
</evidence>
<dbReference type="PANTHER" id="PTHR43479:SF11">
    <property type="entry name" value="ACREF_ENVCD OPERON REPRESSOR-RELATED"/>
    <property type="match status" value="1"/>
</dbReference>
<comment type="caution">
    <text evidence="5">The sequence shown here is derived from an EMBL/GenBank/DDBJ whole genome shotgun (WGS) entry which is preliminary data.</text>
</comment>
<dbReference type="Proteomes" id="UP000752012">
    <property type="component" value="Unassembled WGS sequence"/>
</dbReference>
<dbReference type="AlphaFoldDB" id="A0A969PQA3"/>
<dbReference type="GO" id="GO:0003677">
    <property type="term" value="F:DNA binding"/>
    <property type="evidence" value="ECO:0007669"/>
    <property type="project" value="UniProtKB-UniRule"/>
</dbReference>
<feature type="DNA-binding region" description="H-T-H motif" evidence="3">
    <location>
        <begin position="30"/>
        <end position="49"/>
    </location>
</feature>
<reference evidence="5 6" key="1">
    <citation type="submission" date="2020-03" db="EMBL/GenBank/DDBJ databases">
        <title>Assessment of the enzymatic potential of alkaline-tolerant lipase obtained from Bacillus luteus H11 (technogenic soil) for the bioremediation of saline soils contaminated with petroleum substances.</title>
        <authorList>
            <person name="Kalwasinska A."/>
        </authorList>
    </citation>
    <scope>NUCLEOTIDE SEQUENCE [LARGE SCALE GENOMIC DNA]</scope>
    <source>
        <strain evidence="5 6">H11</strain>
    </source>
</reference>
<dbReference type="PANTHER" id="PTHR43479">
    <property type="entry name" value="ACREF/ENVCD OPERON REPRESSOR-RELATED"/>
    <property type="match status" value="1"/>
</dbReference>
<evidence type="ECO:0000259" key="4">
    <source>
        <dbReference type="PROSITE" id="PS50977"/>
    </source>
</evidence>
<accession>A0A969PQA3</accession>
<gene>
    <name evidence="5" type="ORF">HCN83_12590</name>
</gene>
<evidence type="ECO:0000256" key="2">
    <source>
        <dbReference type="ARBA" id="ARBA00023125"/>
    </source>
</evidence>
<keyword evidence="1" id="KW-0678">Repressor</keyword>
<evidence type="ECO:0000256" key="3">
    <source>
        <dbReference type="PROSITE-ProRule" id="PRU00335"/>
    </source>
</evidence>
<evidence type="ECO:0000313" key="5">
    <source>
        <dbReference type="EMBL" id="NJP38426.1"/>
    </source>
</evidence>
<dbReference type="Gene3D" id="1.10.357.10">
    <property type="entry name" value="Tetracycline Repressor, domain 2"/>
    <property type="match status" value="1"/>
</dbReference>
<dbReference type="SUPFAM" id="SSF46689">
    <property type="entry name" value="Homeodomain-like"/>
    <property type="match status" value="1"/>
</dbReference>
<keyword evidence="2 3" id="KW-0238">DNA-binding</keyword>
<evidence type="ECO:0000313" key="6">
    <source>
        <dbReference type="Proteomes" id="UP000752012"/>
    </source>
</evidence>
<proteinExistence type="predicted"/>
<dbReference type="RefSeq" id="WP_168007897.1">
    <property type="nucleotide sequence ID" value="NZ_JAATHJ010000022.1"/>
</dbReference>
<organism evidence="5 6">
    <name type="scientific">Alkalicoccus luteus</name>
    <dbReference type="NCBI Taxonomy" id="1237094"/>
    <lineage>
        <taxon>Bacteria</taxon>
        <taxon>Bacillati</taxon>
        <taxon>Bacillota</taxon>
        <taxon>Bacilli</taxon>
        <taxon>Bacillales</taxon>
        <taxon>Bacillaceae</taxon>
        <taxon>Alkalicoccus</taxon>
    </lineage>
</organism>
<protein>
    <submittedName>
        <fullName evidence="5">TetR/AcrR family transcriptional regulator</fullName>
    </submittedName>
</protein>
<feature type="domain" description="HTH tetR-type" evidence="4">
    <location>
        <begin position="7"/>
        <end position="67"/>
    </location>
</feature>
<dbReference type="PROSITE" id="PS50977">
    <property type="entry name" value="HTH_TETR_2"/>
    <property type="match status" value="1"/>
</dbReference>
<dbReference type="EMBL" id="JAATHJ010000022">
    <property type="protein sequence ID" value="NJP38426.1"/>
    <property type="molecule type" value="Genomic_DNA"/>
</dbReference>
<dbReference type="InterPro" id="IPR050624">
    <property type="entry name" value="HTH-type_Tx_Regulator"/>
</dbReference>